<evidence type="ECO:0000256" key="1">
    <source>
        <dbReference type="SAM" id="Phobius"/>
    </source>
</evidence>
<dbReference type="OrthoDB" id="23750at2157"/>
<dbReference type="GeneID" id="9752513"/>
<evidence type="ECO:0000313" key="3">
    <source>
        <dbReference type="Proteomes" id="UP000006681"/>
    </source>
</evidence>
<keyword evidence="3" id="KW-1185">Reference proteome</keyword>
<dbReference type="EMBL" id="CP002100">
    <property type="protein sequence ID" value="ADN50958.1"/>
    <property type="molecule type" value="Genomic_DNA"/>
</dbReference>
<evidence type="ECO:0000313" key="2">
    <source>
        <dbReference type="EMBL" id="ADN50958.1"/>
    </source>
</evidence>
<keyword evidence="1" id="KW-0472">Membrane</keyword>
<protein>
    <submittedName>
        <fullName evidence="2">Uncharacterized protein</fullName>
    </submittedName>
</protein>
<reference evidence="2 3" key="1">
    <citation type="journal article" date="2010" name="Stand. Genomic Sci.">
        <title>Complete genome sequence of Vulcanisaeta distributa type strain (IC-017).</title>
        <authorList>
            <person name="Mavromatis K."/>
            <person name="Sikorski J."/>
            <person name="Pabst E."/>
            <person name="Teshima H."/>
            <person name="Lapidus A."/>
            <person name="Lucas S."/>
            <person name="Nolan M."/>
            <person name="Glavina Del Rio T."/>
            <person name="Cheng J.F."/>
            <person name="Bruce D."/>
            <person name="Goodwin L."/>
            <person name="Pitluck S."/>
            <person name="Liolios K."/>
            <person name="Ivanova N."/>
            <person name="Mikhailova N."/>
            <person name="Pati A."/>
            <person name="Chen A."/>
            <person name="Palaniappan K."/>
            <person name="Land M."/>
            <person name="Hauser L."/>
            <person name="Chang Y.J."/>
            <person name="Jeffries C.D."/>
            <person name="Rohde M."/>
            <person name="Spring S."/>
            <person name="Goker M."/>
            <person name="Wirth R."/>
            <person name="Woyke T."/>
            <person name="Bristow J."/>
            <person name="Eisen J.A."/>
            <person name="Markowitz V."/>
            <person name="Hugenholtz P."/>
            <person name="Klenk H.P."/>
            <person name="Kyrpides N.C."/>
        </authorList>
    </citation>
    <scope>NUCLEOTIDE SEQUENCE [LARGE SCALE GENOMIC DNA]</scope>
    <source>
        <strain evidence="3">DSM 14429 / JCM 11212 / NBRC 100878 / IC-017</strain>
    </source>
</reference>
<dbReference type="eggNOG" id="arCOG13865">
    <property type="taxonomic scope" value="Archaea"/>
</dbReference>
<organism evidence="2 3">
    <name type="scientific">Vulcanisaeta distributa (strain DSM 14429 / JCM 11212 / NBRC 100878 / IC-017)</name>
    <dbReference type="NCBI Taxonomy" id="572478"/>
    <lineage>
        <taxon>Archaea</taxon>
        <taxon>Thermoproteota</taxon>
        <taxon>Thermoprotei</taxon>
        <taxon>Thermoproteales</taxon>
        <taxon>Thermoproteaceae</taxon>
        <taxon>Vulcanisaeta</taxon>
    </lineage>
</organism>
<feature type="transmembrane region" description="Helical" evidence="1">
    <location>
        <begin position="21"/>
        <end position="44"/>
    </location>
</feature>
<dbReference type="HOGENOM" id="CLU_1406043_0_0_2"/>
<reference evidence="3" key="2">
    <citation type="journal article" date="2010" name="Stand. Genomic Sci.">
        <title>Complete genome sequence of Vulcanisaeta distributa type strain (IC-017T).</title>
        <authorList>
            <person name="Mavromatis K."/>
            <person name="Sikorski J."/>
            <person name="Pabst E."/>
            <person name="Teshima H."/>
            <person name="Lapidus A."/>
            <person name="Lucas S."/>
            <person name="Nolan M."/>
            <person name="Glavina Del Rio T."/>
            <person name="Cheng J."/>
            <person name="Bruce D."/>
            <person name="Goodwin L."/>
            <person name="Pitluck S."/>
            <person name="Liolios K."/>
            <person name="Ivanova N."/>
            <person name="Mikhailova N."/>
            <person name="Pati A."/>
            <person name="Chen A."/>
            <person name="Palaniappan K."/>
            <person name="Land M."/>
            <person name="Hauser L."/>
            <person name="Chang Y."/>
            <person name="Jeffries C."/>
            <person name="Rohde M."/>
            <person name="Spring S."/>
            <person name="Goker M."/>
            <person name="Wirth R."/>
            <person name="Woyke T."/>
            <person name="Bristow J."/>
            <person name="Eisen J."/>
            <person name="Markowitz V."/>
            <person name="Hugenholtz P."/>
            <person name="Klenk H."/>
            <person name="Kyrpides N."/>
        </authorList>
    </citation>
    <scope>NUCLEOTIDE SEQUENCE [LARGE SCALE GENOMIC DNA]</scope>
    <source>
        <strain evidence="3">DSM 14429 / JCM 11212 / NBRC 100878 / IC-017</strain>
    </source>
</reference>
<dbReference type="Proteomes" id="UP000006681">
    <property type="component" value="Chromosome"/>
</dbReference>
<dbReference type="KEGG" id="vdi:Vdis_1576"/>
<dbReference type="AlphaFoldDB" id="E1QTG5"/>
<accession>E1QTG5</accession>
<sequence length="193" mass="22320">MSEPILRVKPISYGRRNYLRYIPAIIVIALVWFVGIVLAIQYKLPNWEYALLNLFFALITAYVIWAMIRSARESRLYRSIRDFALYRDYAWFITVGGEEITIPISDFNPCVIDYAPPVRNLNMPQYGGGYYPGWVELLINYNDAGYTILLSTDQCRQLNQVLMTDFGKSRIDWCGEKEKKAGPVVLTRPKLAC</sequence>
<dbReference type="STRING" id="572478.Vdis_1576"/>
<gene>
    <name evidence="2" type="ordered locus">Vdis_1576</name>
</gene>
<name>E1QTG5_VULDI</name>
<keyword evidence="1" id="KW-0812">Transmembrane</keyword>
<dbReference type="RefSeq" id="WP_013336683.1">
    <property type="nucleotide sequence ID" value="NC_014537.1"/>
</dbReference>
<proteinExistence type="predicted"/>
<feature type="transmembrane region" description="Helical" evidence="1">
    <location>
        <begin position="50"/>
        <end position="68"/>
    </location>
</feature>
<keyword evidence="1" id="KW-1133">Transmembrane helix</keyword>